<protein>
    <submittedName>
        <fullName evidence="1">Uncharacterized protein</fullName>
    </submittedName>
</protein>
<dbReference type="AlphaFoldDB" id="A0A6G0T1S4"/>
<gene>
    <name evidence="1" type="ORF">AGLY_014633</name>
</gene>
<evidence type="ECO:0000313" key="1">
    <source>
        <dbReference type="EMBL" id="KAE9524583.1"/>
    </source>
</evidence>
<proteinExistence type="predicted"/>
<dbReference type="EMBL" id="VYZN01000065">
    <property type="protein sequence ID" value="KAE9524583.1"/>
    <property type="molecule type" value="Genomic_DNA"/>
</dbReference>
<reference evidence="1 2" key="1">
    <citation type="submission" date="2019-08" db="EMBL/GenBank/DDBJ databases">
        <title>The genome of the soybean aphid Biotype 1, its phylome, world population structure and adaptation to the North American continent.</title>
        <authorList>
            <person name="Giordano R."/>
            <person name="Donthu R.K."/>
            <person name="Hernandez A.G."/>
            <person name="Wright C.L."/>
            <person name="Zimin A.V."/>
        </authorList>
    </citation>
    <scope>NUCLEOTIDE SEQUENCE [LARGE SCALE GENOMIC DNA]</scope>
    <source>
        <tissue evidence="1">Whole aphids</tissue>
    </source>
</reference>
<accession>A0A6G0T1S4</accession>
<organism evidence="1 2">
    <name type="scientific">Aphis glycines</name>
    <name type="common">Soybean aphid</name>
    <dbReference type="NCBI Taxonomy" id="307491"/>
    <lineage>
        <taxon>Eukaryota</taxon>
        <taxon>Metazoa</taxon>
        <taxon>Ecdysozoa</taxon>
        <taxon>Arthropoda</taxon>
        <taxon>Hexapoda</taxon>
        <taxon>Insecta</taxon>
        <taxon>Pterygota</taxon>
        <taxon>Neoptera</taxon>
        <taxon>Paraneoptera</taxon>
        <taxon>Hemiptera</taxon>
        <taxon>Sternorrhyncha</taxon>
        <taxon>Aphidomorpha</taxon>
        <taxon>Aphidoidea</taxon>
        <taxon>Aphididae</taxon>
        <taxon>Aphidini</taxon>
        <taxon>Aphis</taxon>
        <taxon>Aphis</taxon>
    </lineage>
</organism>
<comment type="caution">
    <text evidence="1">The sequence shown here is derived from an EMBL/GenBank/DDBJ whole genome shotgun (WGS) entry which is preliminary data.</text>
</comment>
<dbReference type="Proteomes" id="UP000475862">
    <property type="component" value="Unassembled WGS sequence"/>
</dbReference>
<keyword evidence="2" id="KW-1185">Reference proteome</keyword>
<evidence type="ECO:0000313" key="2">
    <source>
        <dbReference type="Proteomes" id="UP000475862"/>
    </source>
</evidence>
<feature type="non-terminal residue" evidence="1">
    <location>
        <position position="1"/>
    </location>
</feature>
<name>A0A6G0T1S4_APHGL</name>
<sequence length="222" mass="25807">ISYTYPIYIYILEKHIDKNGYDEDISISLKPKHLSCPKSLMLFILFTYYDLNVVRHLVVCRYSSALNKKSTRVQNIMSVNFKLLIFWNNNVALPQDLSPSIATDQKNAPITIVYDKTVYSNTRSQRAISLTSFSHTDSLIVATRVHYEHRAYLLPIGRLTVTVIVGEYKIFVKEKKINRVRMIIITINSPASFRIKSIARIEIENKSDIGRHMKFRGIYNER</sequence>